<accession>A0AAV8A0A5</accession>
<feature type="compositionally biased region" description="Low complexity" evidence="1">
    <location>
        <begin position="370"/>
        <end position="384"/>
    </location>
</feature>
<evidence type="ECO:0000256" key="1">
    <source>
        <dbReference type="SAM" id="MobiDB-lite"/>
    </source>
</evidence>
<feature type="compositionally biased region" description="Basic residues" evidence="1">
    <location>
        <begin position="1"/>
        <end position="18"/>
    </location>
</feature>
<dbReference type="AlphaFoldDB" id="A0AAV8A0A5"/>
<feature type="region of interest" description="Disordered" evidence="1">
    <location>
        <begin position="349"/>
        <end position="463"/>
    </location>
</feature>
<evidence type="ECO:0000313" key="4">
    <source>
        <dbReference type="Proteomes" id="UP001146793"/>
    </source>
</evidence>
<evidence type="ECO:0000259" key="2">
    <source>
        <dbReference type="Pfam" id="PF05172"/>
    </source>
</evidence>
<proteinExistence type="predicted"/>
<feature type="compositionally biased region" description="Acidic residues" evidence="1">
    <location>
        <begin position="197"/>
        <end position="207"/>
    </location>
</feature>
<feature type="compositionally biased region" description="Low complexity" evidence="1">
    <location>
        <begin position="444"/>
        <end position="457"/>
    </location>
</feature>
<feature type="domain" description="RRM Nup35-type" evidence="2">
    <location>
        <begin position="266"/>
        <end position="344"/>
    </location>
</feature>
<dbReference type="Pfam" id="PF05172">
    <property type="entry name" value="RRM_Nup35"/>
    <property type="match status" value="1"/>
</dbReference>
<feature type="compositionally biased region" description="Basic and acidic residues" evidence="1">
    <location>
        <begin position="241"/>
        <end position="265"/>
    </location>
</feature>
<feature type="compositionally biased region" description="Polar residues" evidence="1">
    <location>
        <begin position="385"/>
        <end position="394"/>
    </location>
</feature>
<comment type="caution">
    <text evidence="3">The sequence shown here is derived from an EMBL/GenBank/DDBJ whole genome shotgun (WGS) entry which is preliminary data.</text>
</comment>
<gene>
    <name evidence="3" type="ORF">M0812_08809</name>
</gene>
<organism evidence="3 4">
    <name type="scientific">Anaeramoeba flamelloides</name>
    <dbReference type="NCBI Taxonomy" id="1746091"/>
    <lineage>
        <taxon>Eukaryota</taxon>
        <taxon>Metamonada</taxon>
        <taxon>Anaeramoebidae</taxon>
        <taxon>Anaeramoeba</taxon>
    </lineage>
</organism>
<feature type="compositionally biased region" description="Acidic residues" evidence="1">
    <location>
        <begin position="419"/>
        <end position="429"/>
    </location>
</feature>
<dbReference type="InterPro" id="IPR007846">
    <property type="entry name" value="RRM_NUP35_dom"/>
</dbReference>
<evidence type="ECO:0000313" key="3">
    <source>
        <dbReference type="EMBL" id="KAJ3446272.1"/>
    </source>
</evidence>
<dbReference type="EMBL" id="JANTQA010000021">
    <property type="protein sequence ID" value="KAJ3446272.1"/>
    <property type="molecule type" value="Genomic_DNA"/>
</dbReference>
<protein>
    <submittedName>
        <fullName evidence="3">Nuclear pore complex protein nup35</fullName>
    </submittedName>
</protein>
<reference evidence="3" key="1">
    <citation type="submission" date="2022-08" db="EMBL/GenBank/DDBJ databases">
        <title>Novel sulphate-reducing endosymbionts in the free-living metamonad Anaeramoeba.</title>
        <authorList>
            <person name="Jerlstrom-Hultqvist J."/>
            <person name="Cepicka I."/>
            <person name="Gallot-Lavallee L."/>
            <person name="Salas-Leiva D."/>
            <person name="Curtis B.A."/>
            <person name="Zahonova K."/>
            <person name="Pipaliya S."/>
            <person name="Dacks J."/>
            <person name="Roger A.J."/>
        </authorList>
    </citation>
    <scope>NUCLEOTIDE SEQUENCE</scope>
    <source>
        <strain evidence="3">Busselton2</strain>
    </source>
</reference>
<name>A0AAV8A0A5_9EUKA</name>
<feature type="region of interest" description="Disordered" evidence="1">
    <location>
        <begin position="1"/>
        <end position="86"/>
    </location>
</feature>
<feature type="compositionally biased region" description="Basic and acidic residues" evidence="1">
    <location>
        <begin position="220"/>
        <end position="232"/>
    </location>
</feature>
<sequence length="478" mass="55025">MSNYSRHRTRRTSGRVRTPRAYTPSSPVASPNNTGIPYFMMSSTSKSTRSYQNSLKKRVRKNKNIKQKGRSTRKPKSSTSFGKMLHDSNKQEFFQLPPNRSQYDLDGNFDFQQKSILKLPNSRNEKKLKKKKRGLFLLPNEQPLFQGKEFSSDENSSSNEEVKILKKGSRKKMPRNKQGISKENIKTPPELSRSSDSDESGESEDVELLQKRNNNPKLDTSSKSKIEKESKSKSKSNPLSENKKNYLETKESSKSKSNKKMEKPKEKKSRKWVTLMGLEKKEKNLVLRKLKKDGYQVDKINNELGCNWVHIRLHTEGQAKKLIKSSYIELFKGYIVAIIPYAAEQIKTNVSSRKRQTNSKQFTNENEDYNNNNNNNNKNKNGNKYSSVSSLTKSKQNQKRKRLNKNNGQLSLNLKNDDLLDSSDDDDDLKNDNQIITPIKHFSSSDQKSSNSNNSKNGVLPKRNDGLWNTFSKFIWGD</sequence>
<dbReference type="InterPro" id="IPR012677">
    <property type="entry name" value="Nucleotide-bd_a/b_plait_sf"/>
</dbReference>
<feature type="compositionally biased region" description="Polar residues" evidence="1">
    <location>
        <begin position="23"/>
        <end position="54"/>
    </location>
</feature>
<feature type="region of interest" description="Disordered" evidence="1">
    <location>
        <begin position="146"/>
        <end position="273"/>
    </location>
</feature>
<feature type="compositionally biased region" description="Low complexity" evidence="1">
    <location>
        <begin position="405"/>
        <end position="414"/>
    </location>
</feature>
<dbReference type="Gene3D" id="3.30.70.330">
    <property type="match status" value="1"/>
</dbReference>
<feature type="compositionally biased region" description="Basic residues" evidence="1">
    <location>
        <begin position="165"/>
        <end position="175"/>
    </location>
</feature>
<dbReference type="Proteomes" id="UP001146793">
    <property type="component" value="Unassembled WGS sequence"/>
</dbReference>
<feature type="compositionally biased region" description="Basic residues" evidence="1">
    <location>
        <begin position="55"/>
        <end position="76"/>
    </location>
</feature>